<dbReference type="RefSeq" id="WP_104068906.1">
    <property type="nucleotide sequence ID" value="NZ_PRDS01000001.1"/>
</dbReference>
<sequence length="67" mass="7938">MTTEARRRDEIDAIVDDILAAPERAEELKRLLRARLLRLESARRRPRLRLVKDDRGDPDTFWDNVPV</sequence>
<evidence type="ECO:0000313" key="2">
    <source>
        <dbReference type="Proteomes" id="UP000239736"/>
    </source>
</evidence>
<protein>
    <submittedName>
        <fullName evidence="1">Uncharacterized protein</fullName>
    </submittedName>
</protein>
<dbReference type="Proteomes" id="UP000239736">
    <property type="component" value="Unassembled WGS sequence"/>
</dbReference>
<organism evidence="1 2">
    <name type="scientific">Albidovulum inexpectatum</name>
    <dbReference type="NCBI Taxonomy" id="196587"/>
    <lineage>
        <taxon>Bacteria</taxon>
        <taxon>Pseudomonadati</taxon>
        <taxon>Pseudomonadota</taxon>
        <taxon>Alphaproteobacteria</taxon>
        <taxon>Rhodobacterales</taxon>
        <taxon>Paracoccaceae</taxon>
        <taxon>Albidovulum</taxon>
    </lineage>
</organism>
<keyword evidence="2" id="KW-1185">Reference proteome</keyword>
<reference evidence="1 2" key="1">
    <citation type="submission" date="2018-01" db="EMBL/GenBank/DDBJ databases">
        <title>Genomic Encyclopedia of Archaeal and Bacterial Type Strains, Phase II (KMG-II): from individual species to whole genera.</title>
        <authorList>
            <person name="Goeker M."/>
        </authorList>
    </citation>
    <scope>NUCLEOTIDE SEQUENCE [LARGE SCALE GENOMIC DNA]</scope>
    <source>
        <strain evidence="1 2">DSM 12048</strain>
    </source>
</reference>
<evidence type="ECO:0000313" key="1">
    <source>
        <dbReference type="EMBL" id="PPB82341.1"/>
    </source>
</evidence>
<comment type="caution">
    <text evidence="1">The sequence shown here is derived from an EMBL/GenBank/DDBJ whole genome shotgun (WGS) entry which is preliminary data.</text>
</comment>
<dbReference type="EMBL" id="PRDS01000001">
    <property type="protein sequence ID" value="PPB82341.1"/>
    <property type="molecule type" value="Genomic_DNA"/>
</dbReference>
<gene>
    <name evidence="1" type="ORF">LV82_00269</name>
</gene>
<name>A0A2S5JLR2_9RHOB</name>
<proteinExistence type="predicted"/>
<dbReference type="AlphaFoldDB" id="A0A2S5JLR2"/>
<accession>A0A2S5JLR2</accession>